<accession>A0A1H6AQT3</accession>
<reference evidence="2 3" key="1">
    <citation type="submission" date="2016-10" db="EMBL/GenBank/DDBJ databases">
        <authorList>
            <person name="de Groot N.N."/>
        </authorList>
    </citation>
    <scope>NUCLEOTIDE SEQUENCE [LARGE SCALE GENOMIC DNA]</scope>
    <source>
        <strain evidence="2 3">CGMCC 1.10331</strain>
    </source>
</reference>
<protein>
    <recommendedName>
        <fullName evidence="1">DUF8166 domain-containing protein</fullName>
    </recommendedName>
</protein>
<dbReference type="EMBL" id="FNVN01000003">
    <property type="protein sequence ID" value="SEG50146.1"/>
    <property type="molecule type" value="Genomic_DNA"/>
</dbReference>
<dbReference type="AlphaFoldDB" id="A0A1H6AQT3"/>
<dbReference type="Pfam" id="PF26500">
    <property type="entry name" value="DUF8166"/>
    <property type="match status" value="1"/>
</dbReference>
<organism evidence="2 3">
    <name type="scientific">Halobellus limi</name>
    <dbReference type="NCBI Taxonomy" id="699433"/>
    <lineage>
        <taxon>Archaea</taxon>
        <taxon>Methanobacteriati</taxon>
        <taxon>Methanobacteriota</taxon>
        <taxon>Stenosarchaea group</taxon>
        <taxon>Halobacteria</taxon>
        <taxon>Halobacteriales</taxon>
        <taxon>Haloferacaceae</taxon>
        <taxon>Halobellus</taxon>
    </lineage>
</organism>
<dbReference type="Proteomes" id="UP000236740">
    <property type="component" value="Unassembled WGS sequence"/>
</dbReference>
<dbReference type="InterPro" id="IPR058479">
    <property type="entry name" value="DUF8166"/>
</dbReference>
<evidence type="ECO:0000313" key="3">
    <source>
        <dbReference type="Proteomes" id="UP000236740"/>
    </source>
</evidence>
<proteinExistence type="predicted"/>
<gene>
    <name evidence="2" type="ORF">SAMN04488133_2416</name>
</gene>
<sequence>MSSQPTDDTGSEESSHIDDCLAIGSIVNSNSHMDYTVEIFNETDRDRPPEPHECGFGQPVFIHKTIDGTEYIIMGVIYDTQLVDPDQGRSGPRLAQGDQPQFTPGYVEERTTLAGVALLGTAEVTESGTVESPSHEMPRWTLAVDDVVEQCPDEVTRIFHTGTDGGLQIAYIERLLDVAGPLGAEVTLAIVERLRDLFSEDAHQRVLDVVEKDVRWQSSVDRGVMQ</sequence>
<evidence type="ECO:0000313" key="2">
    <source>
        <dbReference type="EMBL" id="SEG50146.1"/>
    </source>
</evidence>
<name>A0A1H6AQT3_9EURY</name>
<keyword evidence="3" id="KW-1185">Reference proteome</keyword>
<feature type="domain" description="DUF8166" evidence="1">
    <location>
        <begin position="9"/>
        <end position="225"/>
    </location>
</feature>
<dbReference type="GeneID" id="39858096"/>
<evidence type="ECO:0000259" key="1">
    <source>
        <dbReference type="Pfam" id="PF26500"/>
    </source>
</evidence>
<dbReference type="RefSeq" id="WP_235010792.1">
    <property type="nucleotide sequence ID" value="NZ_CP031311.1"/>
</dbReference>